<keyword evidence="4" id="KW-0732">Signal</keyword>
<dbReference type="InterPro" id="IPR008928">
    <property type="entry name" value="6-hairpin_glycosidase_sf"/>
</dbReference>
<accession>A0AAD5RSY3</accession>
<organism evidence="10 11">
    <name type="scientific">Zalerion maritima</name>
    <dbReference type="NCBI Taxonomy" id="339359"/>
    <lineage>
        <taxon>Eukaryota</taxon>
        <taxon>Fungi</taxon>
        <taxon>Dikarya</taxon>
        <taxon>Ascomycota</taxon>
        <taxon>Pezizomycotina</taxon>
        <taxon>Sordariomycetes</taxon>
        <taxon>Lulworthiomycetidae</taxon>
        <taxon>Lulworthiales</taxon>
        <taxon>Lulworthiaceae</taxon>
        <taxon>Zalerion</taxon>
    </lineage>
</organism>
<dbReference type="PANTHER" id="PTHR12145:SF38">
    <property type="entry name" value="MANNAN ENDO-1,6-ALPHA-MANNOSIDASE"/>
    <property type="match status" value="1"/>
</dbReference>
<protein>
    <recommendedName>
        <fullName evidence="3 8">Mannan endo-1,6-alpha-mannosidase</fullName>
        <ecNumber evidence="3 8">3.2.1.101</ecNumber>
    </recommendedName>
</protein>
<comment type="similarity">
    <text evidence="2 8">Belongs to the glycosyl hydrolase 76 family.</text>
</comment>
<keyword evidence="11" id="KW-1185">Reference proteome</keyword>
<gene>
    <name evidence="10" type="ORF">MKZ38_000351</name>
</gene>
<evidence type="ECO:0000256" key="4">
    <source>
        <dbReference type="ARBA" id="ARBA00022729"/>
    </source>
</evidence>
<feature type="region of interest" description="Disordered" evidence="9">
    <location>
        <begin position="404"/>
        <end position="431"/>
    </location>
</feature>
<comment type="caution">
    <text evidence="10">The sequence shown here is derived from an EMBL/GenBank/DDBJ whole genome shotgun (WGS) entry which is preliminary data.</text>
</comment>
<evidence type="ECO:0000256" key="3">
    <source>
        <dbReference type="ARBA" id="ARBA00012350"/>
    </source>
</evidence>
<dbReference type="AlphaFoldDB" id="A0AAD5RSY3"/>
<evidence type="ECO:0000256" key="9">
    <source>
        <dbReference type="SAM" id="MobiDB-lite"/>
    </source>
</evidence>
<proteinExistence type="inferred from homology"/>
<dbReference type="SUPFAM" id="SSF48208">
    <property type="entry name" value="Six-hairpin glycosidases"/>
    <property type="match status" value="1"/>
</dbReference>
<dbReference type="PIRSF" id="PIRSF016302">
    <property type="entry name" value="Man_a_manosd"/>
    <property type="match status" value="1"/>
</dbReference>
<comment type="catalytic activity">
    <reaction evidence="1 8">
        <text>Random hydrolysis of (1-&gt;6)-alpha-D-mannosidic linkages in unbranched (1-&gt;6)-mannans.</text>
        <dbReference type="EC" id="3.2.1.101"/>
    </reaction>
</comment>
<dbReference type="EMBL" id="JAKWBI020000108">
    <property type="protein sequence ID" value="KAJ2902590.1"/>
    <property type="molecule type" value="Genomic_DNA"/>
</dbReference>
<evidence type="ECO:0000256" key="7">
    <source>
        <dbReference type="ARBA" id="ARBA00023295"/>
    </source>
</evidence>
<name>A0AAD5RSY3_9PEZI</name>
<keyword evidence="6" id="KW-0325">Glycoprotein</keyword>
<keyword evidence="7 8" id="KW-0326">Glycosidase</keyword>
<evidence type="ECO:0000256" key="5">
    <source>
        <dbReference type="ARBA" id="ARBA00022801"/>
    </source>
</evidence>
<dbReference type="GO" id="GO:0016052">
    <property type="term" value="P:carbohydrate catabolic process"/>
    <property type="evidence" value="ECO:0007669"/>
    <property type="project" value="InterPro"/>
</dbReference>
<dbReference type="Pfam" id="PF03663">
    <property type="entry name" value="Glyco_hydro_76"/>
    <property type="match status" value="1"/>
</dbReference>
<reference evidence="10" key="1">
    <citation type="submission" date="2022-07" db="EMBL/GenBank/DDBJ databases">
        <title>Draft genome sequence of Zalerion maritima ATCC 34329, a (micro)plastics degrading marine fungus.</title>
        <authorList>
            <person name="Paco A."/>
            <person name="Goncalves M.F.M."/>
            <person name="Rocha-Santos T.A.P."/>
            <person name="Alves A."/>
        </authorList>
    </citation>
    <scope>NUCLEOTIDE SEQUENCE</scope>
    <source>
        <strain evidence="10">ATCC 34329</strain>
    </source>
</reference>
<evidence type="ECO:0000256" key="8">
    <source>
        <dbReference type="PIRNR" id="PIRNR016302"/>
    </source>
</evidence>
<dbReference type="FunFam" id="1.50.10.20:FF:000033">
    <property type="entry name" value="Mannan endo-1,6-alpha-mannosidase"/>
    <property type="match status" value="1"/>
</dbReference>
<evidence type="ECO:0000313" key="11">
    <source>
        <dbReference type="Proteomes" id="UP001201980"/>
    </source>
</evidence>
<dbReference type="Gene3D" id="1.50.10.20">
    <property type="match status" value="1"/>
</dbReference>
<evidence type="ECO:0000256" key="1">
    <source>
        <dbReference type="ARBA" id="ARBA00001452"/>
    </source>
</evidence>
<sequence length="461" mass="49803">MKITHSALVAASFVAAITSPGELDSTSRTSIKNVASTLAYGTMSYYTGNVTNTPETIATLPDPYYWWEAGAMWGAMLDYCHYTGDESYVDTVTEALLSQVGPDLNYMNPVHYGSTGNDDQAFWGFAVLSAAERNLPQPQTDMPSWLTLSENLWNSMVSRWNVTHCGGGFTWQIFAENPNGMNYKNSVSNGGFFQLSARLARATGNETYTDWATKVWDWSEAVGLVSSSGHVFDGTDSSDNCTDINHLTFSYSQGIYMYGAAVMANYTQDTEWSDRAALMLDAAENRFFSPYDNATDIMFEQACETVGTCNVDMKSFKGYLARFMWSTTKMLPALTDRINSVLTVSATAAAQACTGGDNGTVCGQKWYVGGFDGETGLGQQMGALEIIQGLLVQEADAPYASSEIEDVRPSAAAAPVTPSPAPSKRSGIADEDGEEDAALSLRVNTVMVTLFVGLALIALGL</sequence>
<evidence type="ECO:0000313" key="10">
    <source>
        <dbReference type="EMBL" id="KAJ2902590.1"/>
    </source>
</evidence>
<dbReference type="GO" id="GO:0008496">
    <property type="term" value="F:mannan endo-1,6-alpha-mannosidase activity"/>
    <property type="evidence" value="ECO:0007669"/>
    <property type="project" value="UniProtKB-UniRule"/>
</dbReference>
<dbReference type="InterPro" id="IPR014480">
    <property type="entry name" value="Mannan-1_6-alpha_mannosidase"/>
</dbReference>
<dbReference type="EC" id="3.2.1.101" evidence="3 8"/>
<dbReference type="InterPro" id="IPR005198">
    <property type="entry name" value="Glyco_hydro_76"/>
</dbReference>
<keyword evidence="5 8" id="KW-0378">Hydrolase</keyword>
<evidence type="ECO:0000256" key="6">
    <source>
        <dbReference type="ARBA" id="ARBA00023180"/>
    </source>
</evidence>
<evidence type="ECO:0000256" key="2">
    <source>
        <dbReference type="ARBA" id="ARBA00009699"/>
    </source>
</evidence>
<dbReference type="PANTHER" id="PTHR12145">
    <property type="entry name" value="MANNAN ENDO-1,6-ALPHA-MANNOSIDASE DCW1"/>
    <property type="match status" value="1"/>
</dbReference>
<dbReference type="GO" id="GO:0009272">
    <property type="term" value="P:fungal-type cell wall biogenesis"/>
    <property type="evidence" value="ECO:0007669"/>
    <property type="project" value="TreeGrafter"/>
</dbReference>
<dbReference type="Proteomes" id="UP001201980">
    <property type="component" value="Unassembled WGS sequence"/>
</dbReference>